<dbReference type="GO" id="GO:0035539">
    <property type="term" value="F:8-oxo-7,8-dihydrodeoxyguanosine triphosphate pyrophosphatase activity"/>
    <property type="evidence" value="ECO:0007669"/>
    <property type="project" value="TreeGrafter"/>
</dbReference>
<dbReference type="InterPro" id="IPR020084">
    <property type="entry name" value="NUDIX_hydrolase_CS"/>
</dbReference>
<dbReference type="PRINTS" id="PR00502">
    <property type="entry name" value="NUDIXFAMILY"/>
</dbReference>
<name>A0A938YNG7_9ARCH</name>
<dbReference type="PROSITE" id="PS00893">
    <property type="entry name" value="NUDIX_BOX"/>
    <property type="match status" value="1"/>
</dbReference>
<dbReference type="Proteomes" id="UP000809243">
    <property type="component" value="Unassembled WGS sequence"/>
</dbReference>
<protein>
    <submittedName>
        <fullName evidence="3">NUDIX domain-containing protein</fullName>
    </submittedName>
</protein>
<dbReference type="Pfam" id="PF00293">
    <property type="entry name" value="NUDIX"/>
    <property type="match status" value="1"/>
</dbReference>
<dbReference type="PANTHER" id="PTHR16099:SF5">
    <property type="entry name" value="NUCLEOTIDE TRIPHOSPHATE DIPHOSPHATASE NUDT15"/>
    <property type="match status" value="1"/>
</dbReference>
<evidence type="ECO:0000313" key="3">
    <source>
        <dbReference type="EMBL" id="MBN2067404.1"/>
    </source>
</evidence>
<dbReference type="InterPro" id="IPR015797">
    <property type="entry name" value="NUDIX_hydrolase-like_dom_sf"/>
</dbReference>
<dbReference type="InterPro" id="IPR000086">
    <property type="entry name" value="NUDIX_hydrolase_dom"/>
</dbReference>
<dbReference type="InterPro" id="IPR020476">
    <property type="entry name" value="Nudix_hydrolase"/>
</dbReference>
<evidence type="ECO:0000313" key="4">
    <source>
        <dbReference type="Proteomes" id="UP000809243"/>
    </source>
</evidence>
<dbReference type="PROSITE" id="PS51462">
    <property type="entry name" value="NUDIX"/>
    <property type="match status" value="1"/>
</dbReference>
<gene>
    <name evidence="3" type="ORF">JW744_02965</name>
</gene>
<reference evidence="3" key="1">
    <citation type="submission" date="2021-01" db="EMBL/GenBank/DDBJ databases">
        <title>Active Sulfur Cycling in an Early Earth Analoge.</title>
        <authorList>
            <person name="Hahn C.R."/>
            <person name="Youssef N.H."/>
            <person name="Elshahed M."/>
        </authorList>
    </citation>
    <scope>NUCLEOTIDE SEQUENCE</scope>
    <source>
        <strain evidence="3">Zod_Metabat.1151</strain>
    </source>
</reference>
<dbReference type="PANTHER" id="PTHR16099">
    <property type="entry name" value="8-OXO-DGTP DIPHOSPHATES NUDT15"/>
    <property type="match status" value="1"/>
</dbReference>
<dbReference type="AlphaFoldDB" id="A0A938YNG7"/>
<organism evidence="3 4">
    <name type="scientific">Candidatus Iainarchaeum sp</name>
    <dbReference type="NCBI Taxonomy" id="3101447"/>
    <lineage>
        <taxon>Archaea</taxon>
        <taxon>Candidatus Iainarchaeota</taxon>
        <taxon>Candidatus Iainarchaeia</taxon>
        <taxon>Candidatus Iainarchaeales</taxon>
        <taxon>Candidatus Iainarchaeaceae</taxon>
        <taxon>Candidatus Iainarchaeum</taxon>
    </lineage>
</organism>
<keyword evidence="1" id="KW-0378">Hydrolase</keyword>
<dbReference type="CDD" id="cd04678">
    <property type="entry name" value="NUDIX_MTH2_Nudt15"/>
    <property type="match status" value="1"/>
</dbReference>
<proteinExistence type="predicted"/>
<comment type="caution">
    <text evidence="3">The sequence shown here is derived from an EMBL/GenBank/DDBJ whole genome shotgun (WGS) entry which is preliminary data.</text>
</comment>
<dbReference type="GO" id="GO:0005829">
    <property type="term" value="C:cytosol"/>
    <property type="evidence" value="ECO:0007669"/>
    <property type="project" value="TreeGrafter"/>
</dbReference>
<dbReference type="EMBL" id="JAFGDB010000047">
    <property type="protein sequence ID" value="MBN2067404.1"/>
    <property type="molecule type" value="Genomic_DNA"/>
</dbReference>
<sequence length="149" mass="16659">MAKSPLGKPGLDFVGVGIGVMVRNNKGEFLLGMRTGNVRNEPGRWCFPGGALEFGETLFDCAKREAFEEAGIEVEPVRLVKVIDHIIPGEKQHWVNPIIEAMLVKGKPKVAEPGKLSEWRWFSLENLPENLTLNMLGFFKDIKEGRVEI</sequence>
<evidence type="ECO:0000259" key="2">
    <source>
        <dbReference type="PROSITE" id="PS51462"/>
    </source>
</evidence>
<dbReference type="SUPFAM" id="SSF55811">
    <property type="entry name" value="Nudix"/>
    <property type="match status" value="1"/>
</dbReference>
<accession>A0A938YNG7</accession>
<feature type="domain" description="Nudix hydrolase" evidence="2">
    <location>
        <begin position="11"/>
        <end position="144"/>
    </location>
</feature>
<evidence type="ECO:0000256" key="1">
    <source>
        <dbReference type="ARBA" id="ARBA00022801"/>
    </source>
</evidence>
<dbReference type="Gene3D" id="3.90.79.10">
    <property type="entry name" value="Nucleoside Triphosphate Pyrophosphohydrolase"/>
    <property type="match status" value="1"/>
</dbReference>
<dbReference type="GO" id="GO:0006203">
    <property type="term" value="P:dGTP catabolic process"/>
    <property type="evidence" value="ECO:0007669"/>
    <property type="project" value="TreeGrafter"/>
</dbReference>